<proteinExistence type="inferred from homology"/>
<keyword evidence="4 8" id="KW-0371">Homeobox</keyword>
<dbReference type="SMART" id="SM00389">
    <property type="entry name" value="HOX"/>
    <property type="match status" value="1"/>
</dbReference>
<dbReference type="InterPro" id="IPR050255">
    <property type="entry name" value="POU_domain_TF"/>
</dbReference>
<keyword evidence="2" id="KW-0805">Transcription regulation</keyword>
<dbReference type="InterPro" id="IPR000327">
    <property type="entry name" value="POU_dom"/>
</dbReference>
<dbReference type="Gene3D" id="1.10.10.60">
    <property type="entry name" value="Homeodomain-like"/>
    <property type="match status" value="1"/>
</dbReference>
<evidence type="ECO:0000256" key="1">
    <source>
        <dbReference type="ARBA" id="ARBA00004123"/>
    </source>
</evidence>
<evidence type="ECO:0000313" key="16">
    <source>
        <dbReference type="Proteomes" id="UP000001555"/>
    </source>
</evidence>
<dbReference type="VEuPathDB" id="VectorBase:ISCP_036528"/>
<gene>
    <name evidence="14" type="ORF">IscW_ISCW017821</name>
</gene>
<evidence type="ECO:0000259" key="12">
    <source>
        <dbReference type="PROSITE" id="PS50071"/>
    </source>
</evidence>
<evidence type="ECO:0000256" key="3">
    <source>
        <dbReference type="ARBA" id="ARBA00023125"/>
    </source>
</evidence>
<dbReference type="PaxDb" id="6945-B7PEU7"/>
<dbReference type="EMBL" id="ABJB010519356">
    <property type="status" value="NOT_ANNOTATED_CDS"/>
    <property type="molecule type" value="Genomic_DNA"/>
</dbReference>
<reference evidence="14 16" key="1">
    <citation type="submission" date="2008-03" db="EMBL/GenBank/DDBJ databases">
        <title>Annotation of Ixodes scapularis.</title>
        <authorList>
            <consortium name="Ixodes scapularis Genome Project Consortium"/>
            <person name="Caler E."/>
            <person name="Hannick L.I."/>
            <person name="Bidwell S."/>
            <person name="Joardar V."/>
            <person name="Thiagarajan M."/>
            <person name="Amedeo P."/>
            <person name="Galinsky K.J."/>
            <person name="Schobel S."/>
            <person name="Inman J."/>
            <person name="Hostetler J."/>
            <person name="Miller J."/>
            <person name="Hammond M."/>
            <person name="Megy K."/>
            <person name="Lawson D."/>
            <person name="Kodira C."/>
            <person name="Sutton G."/>
            <person name="Meyer J."/>
            <person name="Hill C.A."/>
            <person name="Birren B."/>
            <person name="Nene V."/>
            <person name="Collins F."/>
            <person name="Alarcon-Chaidez F."/>
            <person name="Wikel S."/>
            <person name="Strausberg R."/>
        </authorList>
    </citation>
    <scope>NUCLEOTIDE SEQUENCE [LARGE SCALE GENOMIC DNA]</scope>
    <source>
        <strain evidence="16">Wikel</strain>
        <strain evidence="14">Wikel colony</strain>
    </source>
</reference>
<dbReference type="PROSITE" id="PS00035">
    <property type="entry name" value="POU_1"/>
    <property type="match status" value="1"/>
</dbReference>
<dbReference type="HOGENOM" id="CLU_572771_0_0_1"/>
<dbReference type="VEuPathDB" id="VectorBase:ISCI017821"/>
<dbReference type="EMBL" id="DS698177">
    <property type="protein sequence ID" value="EEC05119.1"/>
    <property type="molecule type" value="Genomic_DNA"/>
</dbReference>
<dbReference type="SUPFAM" id="SSF47413">
    <property type="entry name" value="lambda repressor-like DNA-binding domains"/>
    <property type="match status" value="1"/>
</dbReference>
<dbReference type="AlphaFoldDB" id="B7PEU7"/>
<evidence type="ECO:0000256" key="10">
    <source>
        <dbReference type="RuleBase" id="RU361194"/>
    </source>
</evidence>
<dbReference type="EMBL" id="ABJB010332314">
    <property type="status" value="NOT_ANNOTATED_CDS"/>
    <property type="molecule type" value="Genomic_DNA"/>
</dbReference>
<dbReference type="InterPro" id="IPR013847">
    <property type="entry name" value="POU"/>
</dbReference>
<dbReference type="Proteomes" id="UP000001555">
    <property type="component" value="Unassembled WGS sequence"/>
</dbReference>
<dbReference type="CDD" id="cd00086">
    <property type="entry name" value="homeodomain"/>
    <property type="match status" value="1"/>
</dbReference>
<evidence type="ECO:0000256" key="11">
    <source>
        <dbReference type="SAM" id="MobiDB-lite"/>
    </source>
</evidence>
<dbReference type="InterPro" id="IPR010982">
    <property type="entry name" value="Lambda_DNA-bd_dom_sf"/>
</dbReference>
<keyword evidence="3 8" id="KW-0238">DNA-binding</keyword>
<reference evidence="15" key="2">
    <citation type="submission" date="2020-05" db="UniProtKB">
        <authorList>
            <consortium name="EnsemblMetazoa"/>
        </authorList>
    </citation>
    <scope>IDENTIFICATION</scope>
    <source>
        <strain evidence="15">wikel</strain>
    </source>
</reference>
<dbReference type="EMBL" id="ABJB011038263">
    <property type="status" value="NOT_ANNOTATED_CDS"/>
    <property type="molecule type" value="Genomic_DNA"/>
</dbReference>
<feature type="region of interest" description="Disordered" evidence="11">
    <location>
        <begin position="454"/>
        <end position="477"/>
    </location>
</feature>
<evidence type="ECO:0000256" key="5">
    <source>
        <dbReference type="ARBA" id="ARBA00023163"/>
    </source>
</evidence>
<dbReference type="Gene3D" id="1.10.260.40">
    <property type="entry name" value="lambda repressor-like DNA-binding domains"/>
    <property type="match status" value="1"/>
</dbReference>
<dbReference type="SMART" id="SM00352">
    <property type="entry name" value="POU"/>
    <property type="match status" value="1"/>
</dbReference>
<dbReference type="InterPro" id="IPR001356">
    <property type="entry name" value="HD"/>
</dbReference>
<dbReference type="GO" id="GO:0005634">
    <property type="term" value="C:nucleus"/>
    <property type="evidence" value="ECO:0007669"/>
    <property type="project" value="UniProtKB-SubCell"/>
</dbReference>
<keyword evidence="16" id="KW-1185">Reference proteome</keyword>
<name>B7PEU7_IXOSC</name>
<dbReference type="OrthoDB" id="10066259at2759"/>
<dbReference type="STRING" id="6945.B7PEU7"/>
<evidence type="ECO:0000259" key="13">
    <source>
        <dbReference type="PROSITE" id="PS51179"/>
    </source>
</evidence>
<evidence type="ECO:0000313" key="15">
    <source>
        <dbReference type="EnsemblMetazoa" id="ISCW017821-PA"/>
    </source>
</evidence>
<dbReference type="PANTHER" id="PTHR11636:SF5">
    <property type="entry name" value="POU DOMAIN MOTIF 3, ISOFORM F"/>
    <property type="match status" value="1"/>
</dbReference>
<dbReference type="PROSITE" id="PS51179">
    <property type="entry name" value="POU_3"/>
    <property type="match status" value="1"/>
</dbReference>
<accession>B7PEU7</accession>
<evidence type="ECO:0000256" key="7">
    <source>
        <dbReference type="ARBA" id="ARBA00061425"/>
    </source>
</evidence>
<feature type="domain" description="POU-specific" evidence="13">
    <location>
        <begin position="294"/>
        <end position="368"/>
    </location>
</feature>
<comment type="subcellular location">
    <subcellularLocation>
        <location evidence="1 8 9">Nucleus</location>
    </subcellularLocation>
</comment>
<dbReference type="PANTHER" id="PTHR11636">
    <property type="entry name" value="POU DOMAIN"/>
    <property type="match status" value="1"/>
</dbReference>
<evidence type="ECO:0000256" key="6">
    <source>
        <dbReference type="ARBA" id="ARBA00023242"/>
    </source>
</evidence>
<evidence type="ECO:0000256" key="9">
    <source>
        <dbReference type="RuleBase" id="RU000682"/>
    </source>
</evidence>
<dbReference type="Pfam" id="PF00157">
    <property type="entry name" value="Pou"/>
    <property type="match status" value="1"/>
</dbReference>
<evidence type="ECO:0000256" key="4">
    <source>
        <dbReference type="ARBA" id="ARBA00023155"/>
    </source>
</evidence>
<organism>
    <name type="scientific">Ixodes scapularis</name>
    <name type="common">Black-legged tick</name>
    <name type="synonym">Deer tick</name>
    <dbReference type="NCBI Taxonomy" id="6945"/>
    <lineage>
        <taxon>Eukaryota</taxon>
        <taxon>Metazoa</taxon>
        <taxon>Ecdysozoa</taxon>
        <taxon>Arthropoda</taxon>
        <taxon>Chelicerata</taxon>
        <taxon>Arachnida</taxon>
        <taxon>Acari</taxon>
        <taxon>Parasitiformes</taxon>
        <taxon>Ixodida</taxon>
        <taxon>Ixodoidea</taxon>
        <taxon>Ixodidae</taxon>
        <taxon>Ixodinae</taxon>
        <taxon>Ixodes</taxon>
    </lineage>
</organism>
<dbReference type="GO" id="GO:0006357">
    <property type="term" value="P:regulation of transcription by RNA polymerase II"/>
    <property type="evidence" value="ECO:0000318"/>
    <property type="project" value="GO_Central"/>
</dbReference>
<dbReference type="FunFam" id="1.10.10.60:FF:000051">
    <property type="entry name" value="POU domain protein"/>
    <property type="match status" value="1"/>
</dbReference>
<keyword evidence="6 8" id="KW-0539">Nucleus</keyword>
<evidence type="ECO:0000256" key="2">
    <source>
        <dbReference type="ARBA" id="ARBA00023015"/>
    </source>
</evidence>
<dbReference type="PRINTS" id="PR00028">
    <property type="entry name" value="POUDOMAIN"/>
</dbReference>
<keyword evidence="5 10" id="KW-0804">Transcription</keyword>
<dbReference type="FunCoup" id="B7PEU7">
    <property type="interactions" value="21"/>
</dbReference>
<sequence length="477" mass="50174">MAAGPPHVLMAVQAAPPPLQDDAKAAASTAAANGVQLMKAGAGGGMATLVSPGQSLGPLQQTNLVGFAGLQPMAALNLLGQLGPGSQLVQAGQGPSFVQNQGGPLGLLVTSRGTHAQLVNAPHGLGATAQVNSASQQIFLATSGQAQQQGTPILLNSAAVSTALTAQQLFAGNYATLAGNQLASMPQLYANINGQLVAVSSQDSNILGLGGAEELQPLDEEEEQLPPHFLMAMPIACKEPLHQLQAAQLSLSQCKVDTVSAPTQTGQLAVRGLLAPSPPRPPKVTISHTDANIVDGINLEEIKNFAKAFKLRRLSLGLTQTQVGLALSSSEGPSYSQSAICRFEKLDITPKSAQKIKPVLERWMREAEERYRNGERCASDLVGIEPSKKRKQRTSFTPAALEVLNRFFETSRHPSGTEMTELAEELNYDREVVRVWFCNKRQAFKTYMKKLRVGDSSGSDAAPGSGAATGSDNSNTT</sequence>
<dbReference type="SUPFAM" id="SSF46689">
    <property type="entry name" value="Homeodomain-like"/>
    <property type="match status" value="1"/>
</dbReference>
<protein>
    <recommendedName>
        <fullName evidence="10">POU domain protein</fullName>
    </recommendedName>
</protein>
<feature type="domain" description="Homeobox" evidence="12">
    <location>
        <begin position="387"/>
        <end position="447"/>
    </location>
</feature>
<dbReference type="PROSITE" id="PS50071">
    <property type="entry name" value="HOMEOBOX_2"/>
    <property type="match status" value="1"/>
</dbReference>
<dbReference type="PROSITE" id="PS00465">
    <property type="entry name" value="POU_2"/>
    <property type="match status" value="1"/>
</dbReference>
<comment type="similarity">
    <text evidence="7">Belongs to the POU transcription factor family. Class-6 subfamily.</text>
</comment>
<dbReference type="VEuPathDB" id="VectorBase:ISCW017821"/>
<dbReference type="EnsemblMetazoa" id="ISCW017821-RA">
    <property type="protein sequence ID" value="ISCW017821-PA"/>
    <property type="gene ID" value="ISCW017821"/>
</dbReference>
<evidence type="ECO:0000313" key="14">
    <source>
        <dbReference type="EMBL" id="EEC05119.1"/>
    </source>
</evidence>
<dbReference type="Pfam" id="PF00046">
    <property type="entry name" value="Homeodomain"/>
    <property type="match status" value="1"/>
</dbReference>
<dbReference type="GO" id="GO:0000981">
    <property type="term" value="F:DNA-binding transcription factor activity, RNA polymerase II-specific"/>
    <property type="evidence" value="ECO:0000318"/>
    <property type="project" value="GO_Central"/>
</dbReference>
<dbReference type="InterPro" id="IPR009057">
    <property type="entry name" value="Homeodomain-like_sf"/>
</dbReference>
<evidence type="ECO:0000256" key="8">
    <source>
        <dbReference type="PROSITE-ProRule" id="PRU00108"/>
    </source>
</evidence>
<dbReference type="InParanoid" id="B7PEU7"/>
<dbReference type="GO" id="GO:0000978">
    <property type="term" value="F:RNA polymerase II cis-regulatory region sequence-specific DNA binding"/>
    <property type="evidence" value="ECO:0000318"/>
    <property type="project" value="GO_Central"/>
</dbReference>
<feature type="DNA-binding region" description="Homeobox" evidence="8">
    <location>
        <begin position="389"/>
        <end position="448"/>
    </location>
</feature>